<dbReference type="InterPro" id="IPR011990">
    <property type="entry name" value="TPR-like_helical_dom_sf"/>
</dbReference>
<feature type="compositionally biased region" description="Low complexity" evidence="2">
    <location>
        <begin position="448"/>
        <end position="476"/>
    </location>
</feature>
<feature type="compositionally biased region" description="Polar residues" evidence="2">
    <location>
        <begin position="416"/>
        <end position="435"/>
    </location>
</feature>
<feature type="compositionally biased region" description="Low complexity" evidence="2">
    <location>
        <begin position="10"/>
        <end position="34"/>
    </location>
</feature>
<dbReference type="SUPFAM" id="SSF48452">
    <property type="entry name" value="TPR-like"/>
    <property type="match status" value="1"/>
</dbReference>
<dbReference type="PANTHER" id="PTHR12979:SF5">
    <property type="entry name" value="CCR4-NOT TRANSCRIPTION COMPLEX SUBUNIT 10"/>
    <property type="match status" value="1"/>
</dbReference>
<dbReference type="PANTHER" id="PTHR12979">
    <property type="entry name" value="CCR4-NOT TRANSCRIPTION COMPLEX SUBUNIT 10"/>
    <property type="match status" value="1"/>
</dbReference>
<feature type="region of interest" description="Disordered" evidence="2">
    <location>
        <begin position="1"/>
        <end position="61"/>
    </location>
</feature>
<feature type="compositionally biased region" description="Basic and acidic residues" evidence="2">
    <location>
        <begin position="129"/>
        <end position="143"/>
    </location>
</feature>
<comment type="similarity">
    <text evidence="1">Belongs to the CNOT10 family.</text>
</comment>
<feature type="region of interest" description="Disordered" evidence="2">
    <location>
        <begin position="125"/>
        <end position="146"/>
    </location>
</feature>
<gene>
    <name evidence="3" type="ORF">DBRI1063_LOCUS11773</name>
</gene>
<dbReference type="GO" id="GO:0017148">
    <property type="term" value="P:negative regulation of translation"/>
    <property type="evidence" value="ECO:0007669"/>
    <property type="project" value="TreeGrafter"/>
</dbReference>
<proteinExistence type="inferred from homology"/>
<sequence>MKKTKLRRQTSSQSSSYNNNTSSSSSDTSFTSKTSKTKKKTTILTTPTPSSSSSSPSNHFQNESSYARYLYEIKGDAHSSLRAHIRVWLTAASQQQSNNETEDENSSVRRRHDRAILSHLASLLETSEGEEKNNQSNRRRDESLIGELNALRDETFTTLLSSSSPGNNNADPLPPLESTSTVLTAVNALVTWYNLALSYYISGHPKEGAHVLLPLCCGALRHKDKTPSSVSTTSTTPVTPTAANIIVPKECMMSSDVYAWSCRISFLLLDCMIASGRGNIFGLEDFLYFPEGVAPTTTTTKEETSDTTTTVAAAKPLIVTPEDILNHIEDSISEYASAISSTATTTTTKEQYQSLHELKFRLCLYRSRVLFATCTRPSSYTKTIKLDAKIRQSRKELKSALEIYHHKLVPPKEDTSTSGNGKESMDAKSTGSAKSNKSDASSHHHQQQHSAAAGLPSSLSLPTSSDPSSSSPPSNTTEEEKSTHHHTNLDTRNQCALYLKANLEHLRGNARKSLILCAEARLAGGGGGRGTARTEEEDDENEEEEEEEEEEGSHNPRIQRRKRTKQIQDAIHYNNLGILHQTSGKPHTALHYYTRALSSLESLSSSHSNSSSSSCSGFANDGSVEPLPTSEILYNSSICAFMAGNLRGSYECMSSCVASSRFVFGKRGRCWLRMAECCIGLHAQLAQTKKNRTQSIPFRPAMNGYVSLFFRLACFCGYNVDTHVLFVSWKTCVCNNVCATFYAWLVSP</sequence>
<feature type="compositionally biased region" description="Acidic residues" evidence="2">
    <location>
        <begin position="535"/>
        <end position="551"/>
    </location>
</feature>
<feature type="compositionally biased region" description="Basic and acidic residues" evidence="2">
    <location>
        <begin position="402"/>
        <end position="415"/>
    </location>
</feature>
<organism evidence="3">
    <name type="scientific">Ditylum brightwellii</name>
    <dbReference type="NCBI Taxonomy" id="49249"/>
    <lineage>
        <taxon>Eukaryota</taxon>
        <taxon>Sar</taxon>
        <taxon>Stramenopiles</taxon>
        <taxon>Ochrophyta</taxon>
        <taxon>Bacillariophyta</taxon>
        <taxon>Mediophyceae</taxon>
        <taxon>Lithodesmiophycidae</taxon>
        <taxon>Lithodesmiales</taxon>
        <taxon>Lithodesmiaceae</taxon>
        <taxon>Ditylum</taxon>
    </lineage>
</organism>
<dbReference type="InterPro" id="IPR039740">
    <property type="entry name" value="CNOT10"/>
</dbReference>
<evidence type="ECO:0000256" key="2">
    <source>
        <dbReference type="SAM" id="MobiDB-lite"/>
    </source>
</evidence>
<evidence type="ECO:0000256" key="1">
    <source>
        <dbReference type="ARBA" id="ARBA00010080"/>
    </source>
</evidence>
<name>A0A7S1Z882_9STRA</name>
<feature type="region of interest" description="Disordered" evidence="2">
    <location>
        <begin position="522"/>
        <end position="564"/>
    </location>
</feature>
<feature type="region of interest" description="Disordered" evidence="2">
    <location>
        <begin position="93"/>
        <end position="112"/>
    </location>
</feature>
<dbReference type="AlphaFoldDB" id="A0A7S1Z882"/>
<dbReference type="EMBL" id="HBGN01018497">
    <property type="protein sequence ID" value="CAD9331389.1"/>
    <property type="molecule type" value="Transcribed_RNA"/>
</dbReference>
<feature type="compositionally biased region" description="Low complexity" evidence="2">
    <location>
        <begin position="42"/>
        <end position="57"/>
    </location>
</feature>
<reference evidence="3" key="1">
    <citation type="submission" date="2021-01" db="EMBL/GenBank/DDBJ databases">
        <authorList>
            <person name="Corre E."/>
            <person name="Pelletier E."/>
            <person name="Niang G."/>
            <person name="Scheremetjew M."/>
            <person name="Finn R."/>
            <person name="Kale V."/>
            <person name="Holt S."/>
            <person name="Cochrane G."/>
            <person name="Meng A."/>
            <person name="Brown T."/>
            <person name="Cohen L."/>
        </authorList>
    </citation>
    <scope>NUCLEOTIDE SEQUENCE</scope>
    <source>
        <strain evidence="3">Pop2</strain>
    </source>
</reference>
<accession>A0A7S1Z882</accession>
<dbReference type="GO" id="GO:0030014">
    <property type="term" value="C:CCR4-NOT complex"/>
    <property type="evidence" value="ECO:0007669"/>
    <property type="project" value="InterPro"/>
</dbReference>
<evidence type="ECO:0000313" key="3">
    <source>
        <dbReference type="EMBL" id="CAD9331389.1"/>
    </source>
</evidence>
<protein>
    <submittedName>
        <fullName evidence="3">Uncharacterized protein</fullName>
    </submittedName>
</protein>
<dbReference type="GO" id="GO:0006402">
    <property type="term" value="P:mRNA catabolic process"/>
    <property type="evidence" value="ECO:0007669"/>
    <property type="project" value="TreeGrafter"/>
</dbReference>
<feature type="region of interest" description="Disordered" evidence="2">
    <location>
        <begin position="402"/>
        <end position="489"/>
    </location>
</feature>